<gene>
    <name evidence="1" type="ORF">C803_02505</name>
</gene>
<keyword evidence="2" id="KW-1185">Reference proteome</keyword>
<accession>S0GT27</accession>
<name>S0GT27_9BACT</name>
<organism evidence="1 2">
    <name type="scientific">Parabacteroides goldsteinii dnLKV18</name>
    <dbReference type="NCBI Taxonomy" id="1235789"/>
    <lineage>
        <taxon>Bacteria</taxon>
        <taxon>Pseudomonadati</taxon>
        <taxon>Bacteroidota</taxon>
        <taxon>Bacteroidia</taxon>
        <taxon>Bacteroidales</taxon>
        <taxon>Tannerellaceae</taxon>
        <taxon>Parabacteroides</taxon>
    </lineage>
</organism>
<dbReference type="AlphaFoldDB" id="S0GT27"/>
<sequence length="58" mass="7027">MNQEQELKAQIKQIDRNLLFYSSYWDLLSEQGVRKEELFRRLDVLLDKRLSLTKELKG</sequence>
<proteinExistence type="predicted"/>
<dbReference type="PATRIC" id="fig|1235789.3.peg.2489"/>
<evidence type="ECO:0000313" key="2">
    <source>
        <dbReference type="Proteomes" id="UP000014140"/>
    </source>
</evidence>
<dbReference type="Proteomes" id="UP000014140">
    <property type="component" value="Unassembled WGS sequence"/>
</dbReference>
<evidence type="ECO:0000313" key="1">
    <source>
        <dbReference type="EMBL" id="EOS17493.1"/>
    </source>
</evidence>
<protein>
    <submittedName>
        <fullName evidence="1">Uncharacterized protein</fullName>
    </submittedName>
</protein>
<reference evidence="1 2" key="1">
    <citation type="submission" date="2013-04" db="EMBL/GenBank/DDBJ databases">
        <title>The Genome Sequence of Parabacteroides goldsteinii dnLKV18.</title>
        <authorList>
            <consortium name="The Broad Institute Genomics Platform"/>
            <consortium name="The Broad Institute Genome Sequencing Center for Infectious Disease"/>
            <person name="Earl A."/>
            <person name="Xavier R."/>
            <person name="Kuhn K."/>
            <person name="Stappenbeck T."/>
            <person name="Walker B."/>
            <person name="Young S."/>
            <person name="Zeng Q."/>
            <person name="Gargeya S."/>
            <person name="Fitzgerald M."/>
            <person name="Haas B."/>
            <person name="Abouelleil A."/>
            <person name="Allen A.W."/>
            <person name="Alvarado L."/>
            <person name="Arachchi H.M."/>
            <person name="Berlin A.M."/>
            <person name="Chapman S.B."/>
            <person name="Gainer-Dewar J."/>
            <person name="Goldberg J."/>
            <person name="Griggs A."/>
            <person name="Gujja S."/>
            <person name="Hansen M."/>
            <person name="Howarth C."/>
            <person name="Imamovic A."/>
            <person name="Ireland A."/>
            <person name="Larimer J."/>
            <person name="McCowan C."/>
            <person name="Murphy C."/>
            <person name="Pearson M."/>
            <person name="Poon T.W."/>
            <person name="Priest M."/>
            <person name="Roberts A."/>
            <person name="Saif S."/>
            <person name="Shea T."/>
            <person name="Sisk P."/>
            <person name="Sykes S."/>
            <person name="Wortman J."/>
            <person name="Nusbaum C."/>
            <person name="Birren B."/>
        </authorList>
    </citation>
    <scope>NUCLEOTIDE SEQUENCE [LARGE SCALE GENOMIC DNA]</scope>
    <source>
        <strain evidence="2">dnLKV18</strain>
    </source>
</reference>
<comment type="caution">
    <text evidence="1">The sequence shown here is derived from an EMBL/GenBank/DDBJ whole genome shotgun (WGS) entry which is preliminary data.</text>
</comment>
<dbReference type="EMBL" id="ASSQ01000013">
    <property type="protein sequence ID" value="EOS17493.1"/>
    <property type="molecule type" value="Genomic_DNA"/>
</dbReference>
<dbReference type="HOGENOM" id="CLU_2975152_0_0_10"/>